<feature type="transmembrane region" description="Helical" evidence="8">
    <location>
        <begin position="110"/>
        <end position="131"/>
    </location>
</feature>
<dbReference type="PANTHER" id="PTHR42718">
    <property type="entry name" value="MAJOR FACILITATOR SUPERFAMILY MULTIDRUG TRANSPORTER MFSC"/>
    <property type="match status" value="1"/>
</dbReference>
<dbReference type="AlphaFoldDB" id="A0A089L661"/>
<feature type="transmembrane region" description="Helical" evidence="8">
    <location>
        <begin position="338"/>
        <end position="356"/>
    </location>
</feature>
<keyword evidence="6 8" id="KW-1133">Transmembrane helix</keyword>
<accession>A0A089L661</accession>
<dbReference type="HOGENOM" id="CLU_000960_28_0_9"/>
<feature type="transmembrane region" description="Helical" evidence="8">
    <location>
        <begin position="235"/>
        <end position="252"/>
    </location>
</feature>
<feature type="transmembrane region" description="Helical" evidence="8">
    <location>
        <begin position="404"/>
        <end position="424"/>
    </location>
</feature>
<name>A0A089L661_PAEBO</name>
<feature type="transmembrane region" description="Helical" evidence="8">
    <location>
        <begin position="444"/>
        <end position="466"/>
    </location>
</feature>
<feature type="transmembrane region" description="Helical" evidence="8">
    <location>
        <begin position="85"/>
        <end position="104"/>
    </location>
</feature>
<keyword evidence="4" id="KW-1003">Cell membrane</keyword>
<dbReference type="Gene3D" id="1.20.1720.10">
    <property type="entry name" value="Multidrug resistance protein D"/>
    <property type="match status" value="1"/>
</dbReference>
<evidence type="ECO:0000256" key="7">
    <source>
        <dbReference type="ARBA" id="ARBA00023136"/>
    </source>
</evidence>
<feature type="transmembrane region" description="Helical" evidence="8">
    <location>
        <begin position="143"/>
        <end position="165"/>
    </location>
</feature>
<evidence type="ECO:0000256" key="3">
    <source>
        <dbReference type="ARBA" id="ARBA00022448"/>
    </source>
</evidence>
<protein>
    <submittedName>
        <fullName evidence="10">MFS transporter</fullName>
    </submittedName>
</protein>
<feature type="domain" description="Major facilitator superfamily (MFS) profile" evidence="9">
    <location>
        <begin position="19"/>
        <end position="471"/>
    </location>
</feature>
<feature type="transmembrane region" description="Helical" evidence="8">
    <location>
        <begin position="362"/>
        <end position="383"/>
    </location>
</feature>
<dbReference type="InterPro" id="IPR011701">
    <property type="entry name" value="MFS"/>
</dbReference>
<evidence type="ECO:0000259" key="9">
    <source>
        <dbReference type="PROSITE" id="PS50850"/>
    </source>
</evidence>
<dbReference type="EMBL" id="CP009285">
    <property type="protein sequence ID" value="AIQ56936.1"/>
    <property type="molecule type" value="Genomic_DNA"/>
</dbReference>
<evidence type="ECO:0000313" key="11">
    <source>
        <dbReference type="Proteomes" id="UP000029518"/>
    </source>
</evidence>
<dbReference type="Gene3D" id="1.20.1250.20">
    <property type="entry name" value="MFS general substrate transporter like domains"/>
    <property type="match status" value="1"/>
</dbReference>
<dbReference type="PANTHER" id="PTHR42718:SF9">
    <property type="entry name" value="MAJOR FACILITATOR SUPERFAMILY MULTIDRUG TRANSPORTER MFSC"/>
    <property type="match status" value="1"/>
</dbReference>
<dbReference type="InterPro" id="IPR036259">
    <property type="entry name" value="MFS_trans_sf"/>
</dbReference>
<evidence type="ECO:0000256" key="4">
    <source>
        <dbReference type="ARBA" id="ARBA00022475"/>
    </source>
</evidence>
<dbReference type="RefSeq" id="WP_042211199.1">
    <property type="nucleotide sequence ID" value="NZ_CP009285.1"/>
</dbReference>
<organism evidence="10 11">
    <name type="scientific">Paenibacillus borealis</name>
    <dbReference type="NCBI Taxonomy" id="160799"/>
    <lineage>
        <taxon>Bacteria</taxon>
        <taxon>Bacillati</taxon>
        <taxon>Bacillota</taxon>
        <taxon>Bacilli</taxon>
        <taxon>Bacillales</taxon>
        <taxon>Paenibacillaceae</taxon>
        <taxon>Paenibacillus</taxon>
    </lineage>
</organism>
<comment type="similarity">
    <text evidence="2">Belongs to the major facilitator superfamily. EmrB family.</text>
</comment>
<keyword evidence="11" id="KW-1185">Reference proteome</keyword>
<dbReference type="GO" id="GO:0005886">
    <property type="term" value="C:plasma membrane"/>
    <property type="evidence" value="ECO:0007669"/>
    <property type="project" value="UniProtKB-SubCell"/>
</dbReference>
<feature type="transmembrane region" description="Helical" evidence="8">
    <location>
        <begin position="12"/>
        <end position="32"/>
    </location>
</feature>
<evidence type="ECO:0000256" key="6">
    <source>
        <dbReference type="ARBA" id="ARBA00022989"/>
    </source>
</evidence>
<feature type="transmembrane region" description="Helical" evidence="8">
    <location>
        <begin position="52"/>
        <end position="73"/>
    </location>
</feature>
<evidence type="ECO:0000256" key="8">
    <source>
        <dbReference type="SAM" id="Phobius"/>
    </source>
</evidence>
<keyword evidence="7 8" id="KW-0472">Membrane</keyword>
<proteinExistence type="inferred from homology"/>
<dbReference type="PROSITE" id="PS50850">
    <property type="entry name" value="MFS"/>
    <property type="match status" value="1"/>
</dbReference>
<dbReference type="Proteomes" id="UP000029518">
    <property type="component" value="Chromosome"/>
</dbReference>
<feature type="transmembrane region" description="Helical" evidence="8">
    <location>
        <begin position="200"/>
        <end position="223"/>
    </location>
</feature>
<dbReference type="InterPro" id="IPR004638">
    <property type="entry name" value="EmrB-like"/>
</dbReference>
<feature type="transmembrane region" description="Helical" evidence="8">
    <location>
        <begin position="308"/>
        <end position="326"/>
    </location>
</feature>
<dbReference type="NCBIfam" id="TIGR00711">
    <property type="entry name" value="efflux_EmrB"/>
    <property type="match status" value="1"/>
</dbReference>
<dbReference type="SUPFAM" id="SSF103473">
    <property type="entry name" value="MFS general substrate transporter"/>
    <property type="match status" value="2"/>
</dbReference>
<feature type="transmembrane region" description="Helical" evidence="8">
    <location>
        <begin position="171"/>
        <end position="193"/>
    </location>
</feature>
<dbReference type="CDD" id="cd17503">
    <property type="entry name" value="MFS_LmrB_MDR_like"/>
    <property type="match status" value="1"/>
</dbReference>
<evidence type="ECO:0000256" key="2">
    <source>
        <dbReference type="ARBA" id="ARBA00008537"/>
    </source>
</evidence>
<dbReference type="Pfam" id="PF07690">
    <property type="entry name" value="MFS_1"/>
    <property type="match status" value="1"/>
</dbReference>
<evidence type="ECO:0000313" key="10">
    <source>
        <dbReference type="EMBL" id="AIQ56936.1"/>
    </source>
</evidence>
<dbReference type="PRINTS" id="PR01036">
    <property type="entry name" value="TCRTETB"/>
</dbReference>
<evidence type="ECO:0000256" key="5">
    <source>
        <dbReference type="ARBA" id="ARBA00022692"/>
    </source>
</evidence>
<keyword evidence="5 8" id="KW-0812">Transmembrane</keyword>
<evidence type="ECO:0000256" key="1">
    <source>
        <dbReference type="ARBA" id="ARBA00004651"/>
    </source>
</evidence>
<gene>
    <name evidence="10" type="ORF">PBOR_08280</name>
</gene>
<dbReference type="KEGG" id="pbd:PBOR_08280"/>
<dbReference type="InterPro" id="IPR020846">
    <property type="entry name" value="MFS_dom"/>
</dbReference>
<keyword evidence="3" id="KW-0813">Transport</keyword>
<dbReference type="OrthoDB" id="9816041at2"/>
<dbReference type="GO" id="GO:0022857">
    <property type="term" value="F:transmembrane transporter activity"/>
    <property type="evidence" value="ECO:0007669"/>
    <property type="project" value="InterPro"/>
</dbReference>
<reference evidence="10" key="1">
    <citation type="submission" date="2014-08" db="EMBL/GenBank/DDBJ databases">
        <title>Comparative genomics of the Paenibacillus odorifer group.</title>
        <authorList>
            <person name="den Bakker H.C."/>
            <person name="Tsai Y.-C.Y.-C."/>
            <person name="Martin N."/>
            <person name="Korlach J."/>
            <person name="Wiedmann M."/>
        </authorList>
    </citation>
    <scope>NUCLEOTIDE SEQUENCE [LARGE SCALE GENOMIC DNA]</scope>
    <source>
        <strain evidence="10">DSM 13188</strain>
    </source>
</reference>
<feature type="transmembrane region" description="Helical" evidence="8">
    <location>
        <begin position="272"/>
        <end position="296"/>
    </location>
</feature>
<comment type="subcellular location">
    <subcellularLocation>
        <location evidence="1">Cell membrane</location>
        <topology evidence="1">Multi-pass membrane protein</topology>
    </subcellularLocation>
</comment>
<sequence length="490" mass="52180">MPADSTVSESASLRSLIAPLIAIIVGLFMVILDSTAVNVAIPVISEDFQSSLTLIQWTITGYALAQASVIPLAGWMSDRFGAKQIFIISIILFVGSSILCSFAGSAEMLIFFRILQGLGGGMVTPIAFAMIYRISPAESVGRIMGIMGVPVLLAPALGPIVSGYLVDYVSWRWLFLINIPVGIVGVVLSILLLPNLPKKAFAPLDSLGFMLAPLAFGGLSYGLSEGGEGWTTVKTITGLTVGAVALILFVIVELRNKKEPLLELRVFRSMQFTLGILVQWVLQLALFGMIFAVPYFMQRLMGMSAFEAGFWSLPQAIASGIMMPFSGRLFDRVGARPLVVGGLILITAGAYMFSMIDPSDSSWAFLLPRILLGLGSGMSFIALNTHLIQAAPKELVGRVTSLTSAAQQVVSSLAIAGLTTFLVSRTDHYASNGEAPVPNAMTHAFHNTYQLLAIIAVAGLLLALTLKRPAPKDAGLTPGEANKTPVIVME</sequence>